<dbReference type="InterPro" id="IPR000847">
    <property type="entry name" value="LysR_HTH_N"/>
</dbReference>
<dbReference type="Gene3D" id="1.10.10.10">
    <property type="entry name" value="Winged helix-like DNA-binding domain superfamily/Winged helix DNA-binding domain"/>
    <property type="match status" value="1"/>
</dbReference>
<reference evidence="6 7" key="1">
    <citation type="submission" date="2018-08" db="EMBL/GenBank/DDBJ databases">
        <title>A genome reference for cultivated species of the human gut microbiota.</title>
        <authorList>
            <person name="Zou Y."/>
            <person name="Xue W."/>
            <person name="Luo G."/>
        </authorList>
    </citation>
    <scope>NUCLEOTIDE SEQUENCE [LARGE SCALE GENOMIC DNA]</scope>
    <source>
        <strain evidence="6 7">AF19-4AC</strain>
    </source>
</reference>
<organism evidence="6 7">
    <name type="scientific">Dorea formicigenerans</name>
    <dbReference type="NCBI Taxonomy" id="39486"/>
    <lineage>
        <taxon>Bacteria</taxon>
        <taxon>Bacillati</taxon>
        <taxon>Bacillota</taxon>
        <taxon>Clostridia</taxon>
        <taxon>Lachnospirales</taxon>
        <taxon>Lachnospiraceae</taxon>
        <taxon>Dorea</taxon>
    </lineage>
</organism>
<feature type="domain" description="HTH lysR-type" evidence="5">
    <location>
        <begin position="4"/>
        <end position="62"/>
    </location>
</feature>
<evidence type="ECO:0000313" key="6">
    <source>
        <dbReference type="EMBL" id="RGT06746.1"/>
    </source>
</evidence>
<evidence type="ECO:0000313" key="7">
    <source>
        <dbReference type="Proteomes" id="UP000283630"/>
    </source>
</evidence>
<dbReference type="SUPFAM" id="SSF53850">
    <property type="entry name" value="Periplasmic binding protein-like II"/>
    <property type="match status" value="1"/>
</dbReference>
<proteinExistence type="inferred from homology"/>
<sequence length="305" mass="34520">MLSITLKQLELFISVAETKSFSKTADLLAFSQPAVSSNISLLEEILHTELLDRTNKKKIEITEDGLLFYEKAKEILSSCYTLQDMSANRQDSNTVSIGAHNIPARYMVTDVMNYYRKAHNSTKFLLREGSNADIVDLLNQKKIDLGIVSQPISNSKFKSLPIFNDSISLALPNTPRYQCLLMKKPTLEEILLKETFIWDNSLNDVVSYYLEKLGYRKNDLNIIAEFNSEQLAKDSVIDGLGLAFLSKISLKCAIKSAEVLTYDIPEPPHRTIMVVYNQKTHLNNAGTAFMAFLNSGTFDFEKCYR</sequence>
<evidence type="ECO:0000256" key="1">
    <source>
        <dbReference type="ARBA" id="ARBA00009437"/>
    </source>
</evidence>
<keyword evidence="2" id="KW-0805">Transcription regulation</keyword>
<evidence type="ECO:0000256" key="2">
    <source>
        <dbReference type="ARBA" id="ARBA00023015"/>
    </source>
</evidence>
<dbReference type="GO" id="GO:0000976">
    <property type="term" value="F:transcription cis-regulatory region binding"/>
    <property type="evidence" value="ECO:0007669"/>
    <property type="project" value="TreeGrafter"/>
</dbReference>
<dbReference type="FunFam" id="1.10.10.10:FF:000001">
    <property type="entry name" value="LysR family transcriptional regulator"/>
    <property type="match status" value="1"/>
</dbReference>
<dbReference type="RefSeq" id="WP_118146108.1">
    <property type="nucleotide sequence ID" value="NZ_QRWH01000023.1"/>
</dbReference>
<dbReference type="Gene3D" id="3.40.190.10">
    <property type="entry name" value="Periplasmic binding protein-like II"/>
    <property type="match status" value="2"/>
</dbReference>
<evidence type="ECO:0000259" key="5">
    <source>
        <dbReference type="PROSITE" id="PS50931"/>
    </source>
</evidence>
<dbReference type="PANTHER" id="PTHR30126">
    <property type="entry name" value="HTH-TYPE TRANSCRIPTIONAL REGULATOR"/>
    <property type="match status" value="1"/>
</dbReference>
<name>A0A412MA64_9FIRM</name>
<dbReference type="AlphaFoldDB" id="A0A412MA64"/>
<dbReference type="Pfam" id="PF00126">
    <property type="entry name" value="HTH_1"/>
    <property type="match status" value="1"/>
</dbReference>
<keyword evidence="4" id="KW-0804">Transcription</keyword>
<evidence type="ECO:0000256" key="3">
    <source>
        <dbReference type="ARBA" id="ARBA00023125"/>
    </source>
</evidence>
<comment type="caution">
    <text evidence="6">The sequence shown here is derived from an EMBL/GenBank/DDBJ whole genome shotgun (WGS) entry which is preliminary data.</text>
</comment>
<dbReference type="Proteomes" id="UP000283630">
    <property type="component" value="Unassembled WGS sequence"/>
</dbReference>
<comment type="similarity">
    <text evidence="1">Belongs to the LysR transcriptional regulatory family.</text>
</comment>
<dbReference type="EMBL" id="QRWH01000023">
    <property type="protein sequence ID" value="RGT06746.1"/>
    <property type="molecule type" value="Genomic_DNA"/>
</dbReference>
<dbReference type="Pfam" id="PF03466">
    <property type="entry name" value="LysR_substrate"/>
    <property type="match status" value="1"/>
</dbReference>
<keyword evidence="3" id="KW-0238">DNA-binding</keyword>
<dbReference type="InterPro" id="IPR036388">
    <property type="entry name" value="WH-like_DNA-bd_sf"/>
</dbReference>
<dbReference type="PROSITE" id="PS50931">
    <property type="entry name" value="HTH_LYSR"/>
    <property type="match status" value="1"/>
</dbReference>
<dbReference type="CDD" id="cd05466">
    <property type="entry name" value="PBP2_LTTR_substrate"/>
    <property type="match status" value="1"/>
</dbReference>
<dbReference type="SUPFAM" id="SSF46785">
    <property type="entry name" value="Winged helix' DNA-binding domain"/>
    <property type="match status" value="1"/>
</dbReference>
<dbReference type="PRINTS" id="PR00039">
    <property type="entry name" value="HTHLYSR"/>
</dbReference>
<dbReference type="InterPro" id="IPR036390">
    <property type="entry name" value="WH_DNA-bd_sf"/>
</dbReference>
<evidence type="ECO:0000256" key="4">
    <source>
        <dbReference type="ARBA" id="ARBA00023163"/>
    </source>
</evidence>
<dbReference type="GO" id="GO:0003700">
    <property type="term" value="F:DNA-binding transcription factor activity"/>
    <property type="evidence" value="ECO:0007669"/>
    <property type="project" value="InterPro"/>
</dbReference>
<gene>
    <name evidence="6" type="ORF">DWX53_15400</name>
</gene>
<protein>
    <submittedName>
        <fullName evidence="6">LysR family transcriptional regulator</fullName>
    </submittedName>
</protein>
<accession>A0A412MA64</accession>
<dbReference type="InterPro" id="IPR005119">
    <property type="entry name" value="LysR_subst-bd"/>
</dbReference>
<dbReference type="PANTHER" id="PTHR30126:SF64">
    <property type="entry name" value="HTH-TYPE TRANSCRIPTIONAL REGULATOR CITR"/>
    <property type="match status" value="1"/>
</dbReference>